<dbReference type="PANTHER" id="PTHR43464">
    <property type="entry name" value="METHYLTRANSFERASE"/>
    <property type="match status" value="1"/>
</dbReference>
<dbReference type="Proteomes" id="UP000295136">
    <property type="component" value="Unassembled WGS sequence"/>
</dbReference>
<proteinExistence type="predicted"/>
<gene>
    <name evidence="6" type="ORF">E1295_06265</name>
</gene>
<name>A0A4R5FVZ2_9ACTN</name>
<comment type="caution">
    <text evidence="6">The sequence shown here is derived from an EMBL/GenBank/DDBJ whole genome shotgun (WGS) entry which is preliminary data.</text>
</comment>
<evidence type="ECO:0000256" key="1">
    <source>
        <dbReference type="ARBA" id="ARBA00022603"/>
    </source>
</evidence>
<evidence type="ECO:0000256" key="2">
    <source>
        <dbReference type="ARBA" id="ARBA00022679"/>
    </source>
</evidence>
<evidence type="ECO:0000259" key="5">
    <source>
        <dbReference type="Pfam" id="PF08241"/>
    </source>
</evidence>
<dbReference type="PANTHER" id="PTHR43464:SF19">
    <property type="entry name" value="UBIQUINONE BIOSYNTHESIS O-METHYLTRANSFERASE, MITOCHONDRIAL"/>
    <property type="match status" value="1"/>
</dbReference>
<dbReference type="InterPro" id="IPR029063">
    <property type="entry name" value="SAM-dependent_MTases_sf"/>
</dbReference>
<keyword evidence="1 6" id="KW-0489">Methyltransferase</keyword>
<keyword evidence="2 6" id="KW-0808">Transferase</keyword>
<evidence type="ECO:0000256" key="3">
    <source>
        <dbReference type="ARBA" id="ARBA00022691"/>
    </source>
</evidence>
<dbReference type="GO" id="GO:0032259">
    <property type="term" value="P:methylation"/>
    <property type="evidence" value="ECO:0007669"/>
    <property type="project" value="UniProtKB-KW"/>
</dbReference>
<dbReference type="Pfam" id="PF08241">
    <property type="entry name" value="Methyltransf_11"/>
    <property type="match status" value="1"/>
</dbReference>
<feature type="domain" description="Methyltransferase type 11" evidence="5">
    <location>
        <begin position="76"/>
        <end position="169"/>
    </location>
</feature>
<dbReference type="InterPro" id="IPR013216">
    <property type="entry name" value="Methyltransf_11"/>
</dbReference>
<keyword evidence="3" id="KW-0949">S-adenosyl-L-methionine</keyword>
<dbReference type="SUPFAM" id="SSF53335">
    <property type="entry name" value="S-adenosyl-L-methionine-dependent methyltransferases"/>
    <property type="match status" value="1"/>
</dbReference>
<keyword evidence="7" id="KW-1185">Reference proteome</keyword>
<evidence type="ECO:0000313" key="7">
    <source>
        <dbReference type="Proteomes" id="UP000295136"/>
    </source>
</evidence>
<dbReference type="EMBL" id="SMLD01000010">
    <property type="protein sequence ID" value="TDE58201.1"/>
    <property type="molecule type" value="Genomic_DNA"/>
</dbReference>
<protein>
    <submittedName>
        <fullName evidence="6">SAM-dependent methyltransferase</fullName>
    </submittedName>
</protein>
<feature type="region of interest" description="Disordered" evidence="4">
    <location>
        <begin position="1"/>
        <end position="34"/>
    </location>
</feature>
<dbReference type="CDD" id="cd02440">
    <property type="entry name" value="AdoMet_MTases"/>
    <property type="match status" value="1"/>
</dbReference>
<dbReference type="RefSeq" id="WP_132628706.1">
    <property type="nucleotide sequence ID" value="NZ_SMLD01000010.1"/>
</dbReference>
<feature type="compositionally biased region" description="Polar residues" evidence="4">
    <location>
        <begin position="1"/>
        <end position="21"/>
    </location>
</feature>
<accession>A0A4R5FVZ2</accession>
<dbReference type="GO" id="GO:0008757">
    <property type="term" value="F:S-adenosylmethionine-dependent methyltransferase activity"/>
    <property type="evidence" value="ECO:0007669"/>
    <property type="project" value="InterPro"/>
</dbReference>
<reference evidence="6 7" key="1">
    <citation type="submission" date="2019-03" db="EMBL/GenBank/DDBJ databases">
        <title>Draft genome sequences of novel Actinobacteria.</title>
        <authorList>
            <person name="Sahin N."/>
            <person name="Ay H."/>
            <person name="Saygin H."/>
        </authorList>
    </citation>
    <scope>NUCLEOTIDE SEQUENCE [LARGE SCALE GENOMIC DNA]</scope>
    <source>
        <strain evidence="6 7">6K102</strain>
    </source>
</reference>
<sequence length="267" mass="28830">MAFTTEGSADQPSVPAATQPSWIRPVSEGTEQATPNDYDSFAEAYSAENETSLLNAYYERPAMLNLAGDVAGRRILDAGCGSGPLSAALRDRGAVMTGFDSSAKLLELARRRLGDGADLHLADLTDPLPFPDAAFDDVVASLVLHYLEDWTAPLAELRRVLRPGGRLLVSVNHPFVDFLDAARSGGSYFGIRETREEWTLGGHTALMRFYGRPLHAMADAFTGAGFHITGIDEPSPAPEARELYPDVFADRPSGTFVCFLFFALQAG</sequence>
<dbReference type="AlphaFoldDB" id="A0A4R5FVZ2"/>
<evidence type="ECO:0000256" key="4">
    <source>
        <dbReference type="SAM" id="MobiDB-lite"/>
    </source>
</evidence>
<dbReference type="Gene3D" id="3.40.50.150">
    <property type="entry name" value="Vaccinia Virus protein VP39"/>
    <property type="match status" value="1"/>
</dbReference>
<evidence type="ECO:0000313" key="6">
    <source>
        <dbReference type="EMBL" id="TDE58201.1"/>
    </source>
</evidence>
<organism evidence="6 7">
    <name type="scientific">Nonomuraea mesophila</name>
    <dbReference type="NCBI Taxonomy" id="2530382"/>
    <lineage>
        <taxon>Bacteria</taxon>
        <taxon>Bacillati</taxon>
        <taxon>Actinomycetota</taxon>
        <taxon>Actinomycetes</taxon>
        <taxon>Streptosporangiales</taxon>
        <taxon>Streptosporangiaceae</taxon>
        <taxon>Nonomuraea</taxon>
    </lineage>
</organism>